<dbReference type="SUPFAM" id="SSF50814">
    <property type="entry name" value="Lipocalins"/>
    <property type="match status" value="1"/>
</dbReference>
<dbReference type="EMBL" id="OV725077">
    <property type="protein sequence ID" value="CAH1389726.1"/>
    <property type="molecule type" value="Genomic_DNA"/>
</dbReference>
<name>A0A9P0E0Y2_NEZVI</name>
<gene>
    <name evidence="2" type="ORF">NEZAVI_LOCUS1065</name>
</gene>
<evidence type="ECO:0000313" key="3">
    <source>
        <dbReference type="Proteomes" id="UP001152798"/>
    </source>
</evidence>
<evidence type="ECO:0000313" key="2">
    <source>
        <dbReference type="EMBL" id="CAH1389726.1"/>
    </source>
</evidence>
<organism evidence="2 3">
    <name type="scientific">Nezara viridula</name>
    <name type="common">Southern green stink bug</name>
    <name type="synonym">Cimex viridulus</name>
    <dbReference type="NCBI Taxonomy" id="85310"/>
    <lineage>
        <taxon>Eukaryota</taxon>
        <taxon>Metazoa</taxon>
        <taxon>Ecdysozoa</taxon>
        <taxon>Arthropoda</taxon>
        <taxon>Hexapoda</taxon>
        <taxon>Insecta</taxon>
        <taxon>Pterygota</taxon>
        <taxon>Neoptera</taxon>
        <taxon>Paraneoptera</taxon>
        <taxon>Hemiptera</taxon>
        <taxon>Heteroptera</taxon>
        <taxon>Panheteroptera</taxon>
        <taxon>Pentatomomorpha</taxon>
        <taxon>Pentatomoidea</taxon>
        <taxon>Pentatomidae</taxon>
        <taxon>Pentatominae</taxon>
        <taxon>Nezara</taxon>
    </lineage>
</organism>
<proteinExistence type="predicted"/>
<protein>
    <submittedName>
        <fullName evidence="2">Uncharacterized protein</fullName>
    </submittedName>
</protein>
<sequence length="202" mass="22457">MKFLFVWLSLSTIVLYCKGQNVTCTGINAQNIVSPSAVGRWHLVRTSEIGNSTEGKNTCGFFNTITPCKCIGININTTMLPPNVTQYTLQNFGYNEKFNSYALTKLDIDLISNSSLIFNAFVPLANVNFTIAIIGTDDYLSWMTIAMCNQLKDEKGKNIRLRWIITRSPIPTNTTIKEAMQSIGPNTKDLIVVNQSNCPPGF</sequence>
<reference evidence="2" key="1">
    <citation type="submission" date="2022-01" db="EMBL/GenBank/DDBJ databases">
        <authorList>
            <person name="King R."/>
        </authorList>
    </citation>
    <scope>NUCLEOTIDE SEQUENCE</scope>
</reference>
<dbReference type="OrthoDB" id="6588132at2759"/>
<dbReference type="InterPro" id="IPR012674">
    <property type="entry name" value="Calycin"/>
</dbReference>
<evidence type="ECO:0000256" key="1">
    <source>
        <dbReference type="SAM" id="SignalP"/>
    </source>
</evidence>
<dbReference type="Proteomes" id="UP001152798">
    <property type="component" value="Chromosome 1"/>
</dbReference>
<dbReference type="Gene3D" id="2.40.128.20">
    <property type="match status" value="1"/>
</dbReference>
<keyword evidence="1" id="KW-0732">Signal</keyword>
<feature type="signal peptide" evidence="1">
    <location>
        <begin position="1"/>
        <end position="19"/>
    </location>
</feature>
<feature type="chain" id="PRO_5040168521" evidence="1">
    <location>
        <begin position="20"/>
        <end position="202"/>
    </location>
</feature>
<dbReference type="AlphaFoldDB" id="A0A9P0E0Y2"/>
<keyword evidence="3" id="KW-1185">Reference proteome</keyword>
<accession>A0A9P0E0Y2</accession>